<dbReference type="EMBL" id="FNDT01000008">
    <property type="protein sequence ID" value="SDI25324.1"/>
    <property type="molecule type" value="Genomic_DNA"/>
</dbReference>
<accession>A0A1G8J273</accession>
<reference evidence="1 2" key="1">
    <citation type="submission" date="2016-10" db="EMBL/GenBank/DDBJ databases">
        <authorList>
            <person name="de Groot N.N."/>
        </authorList>
    </citation>
    <scope>NUCLEOTIDE SEQUENCE [LARGE SCALE GENOMIC DNA]</scope>
    <source>
        <strain evidence="1 2">NP_1H</strain>
    </source>
</reference>
<organism evidence="1 2">
    <name type="scientific">Arthrobacter subterraneus</name>
    <dbReference type="NCBI Taxonomy" id="335973"/>
    <lineage>
        <taxon>Bacteria</taxon>
        <taxon>Bacillati</taxon>
        <taxon>Actinomycetota</taxon>
        <taxon>Actinomycetes</taxon>
        <taxon>Micrococcales</taxon>
        <taxon>Micrococcaceae</taxon>
        <taxon>Arthrobacter</taxon>
    </lineage>
</organism>
<evidence type="ECO:0008006" key="3">
    <source>
        <dbReference type="Google" id="ProtNLM"/>
    </source>
</evidence>
<keyword evidence="2" id="KW-1185">Reference proteome</keyword>
<dbReference type="AlphaFoldDB" id="A0A1G8J273"/>
<evidence type="ECO:0000313" key="1">
    <source>
        <dbReference type="EMBL" id="SDI25324.1"/>
    </source>
</evidence>
<protein>
    <recommendedName>
        <fullName evidence="3">Integrase core domain-containing protein</fullName>
    </recommendedName>
</protein>
<gene>
    <name evidence="1" type="ORF">SAMN04488693_1081</name>
</gene>
<proteinExistence type="predicted"/>
<name>A0A1G8J273_9MICC</name>
<dbReference type="Proteomes" id="UP000199258">
    <property type="component" value="Unassembled WGS sequence"/>
</dbReference>
<evidence type="ECO:0000313" key="2">
    <source>
        <dbReference type="Proteomes" id="UP000199258"/>
    </source>
</evidence>
<sequence length="27" mass="3142">MAAFWNRANTWFESRGITVQRVLTDNG</sequence>
<feature type="non-terminal residue" evidence="1">
    <location>
        <position position="27"/>
    </location>
</feature>